<comment type="caution">
    <text evidence="2">The sequence shown here is derived from an EMBL/GenBank/DDBJ whole genome shotgun (WGS) entry which is preliminary data.</text>
</comment>
<reference evidence="2" key="1">
    <citation type="submission" date="2019-10" db="EMBL/GenBank/DDBJ databases">
        <title>The sequence and de novo assembly of the wild yak genome.</title>
        <authorList>
            <person name="Liu Y."/>
        </authorList>
    </citation>
    <scope>NUCLEOTIDE SEQUENCE [LARGE SCALE GENOMIC DNA]</scope>
    <source>
        <strain evidence="2">WY2019</strain>
    </source>
</reference>
<sequence>MEESVERRKHELQGRQVLQEPGEVGLLSMDGKEREPFLQRGEDVLPIVRMDTGLKSFDTEGLLQSDGHSSNLAENKNELVRKPEHPWPLKTRARLPWSQRWPFTRLDHHHQLRREISGEAKPEAKPYNLNEARVNLAMDTTNLKRNAVDVSTSNISVIVVGLSTCISSGSEQKQLVSVRQKDCIPIKLGQIILLEIDSGHESSIKLQGKIKSPYHNIVQDKDLVTPNI</sequence>
<dbReference type="AlphaFoldDB" id="A0A6B0QQD1"/>
<keyword evidence="3" id="KW-1185">Reference proteome</keyword>
<evidence type="ECO:0000313" key="2">
    <source>
        <dbReference type="EMBL" id="MXQ79232.1"/>
    </source>
</evidence>
<feature type="region of interest" description="Disordered" evidence="1">
    <location>
        <begin position="1"/>
        <end position="22"/>
    </location>
</feature>
<proteinExistence type="predicted"/>
<organism evidence="2 3">
    <name type="scientific">Bos mutus</name>
    <name type="common">wild yak</name>
    <dbReference type="NCBI Taxonomy" id="72004"/>
    <lineage>
        <taxon>Eukaryota</taxon>
        <taxon>Metazoa</taxon>
        <taxon>Chordata</taxon>
        <taxon>Craniata</taxon>
        <taxon>Vertebrata</taxon>
        <taxon>Euteleostomi</taxon>
        <taxon>Mammalia</taxon>
        <taxon>Eutheria</taxon>
        <taxon>Laurasiatheria</taxon>
        <taxon>Artiodactyla</taxon>
        <taxon>Ruminantia</taxon>
        <taxon>Pecora</taxon>
        <taxon>Bovidae</taxon>
        <taxon>Bovinae</taxon>
        <taxon>Bos</taxon>
    </lineage>
</organism>
<gene>
    <name evidence="2" type="ORF">E5288_WYG000461</name>
</gene>
<dbReference type="Proteomes" id="UP000322234">
    <property type="component" value="Unassembled WGS sequence"/>
</dbReference>
<protein>
    <submittedName>
        <fullName evidence="2">Uncharacterized protein</fullName>
    </submittedName>
</protein>
<accession>A0A6B0QQD1</accession>
<evidence type="ECO:0000256" key="1">
    <source>
        <dbReference type="SAM" id="MobiDB-lite"/>
    </source>
</evidence>
<feature type="compositionally biased region" description="Basic and acidic residues" evidence="1">
    <location>
        <begin position="1"/>
        <end position="13"/>
    </location>
</feature>
<dbReference type="EMBL" id="VBQZ03000001">
    <property type="protein sequence ID" value="MXQ79232.1"/>
    <property type="molecule type" value="Genomic_DNA"/>
</dbReference>
<name>A0A6B0QQD1_9CETA</name>
<evidence type="ECO:0000313" key="3">
    <source>
        <dbReference type="Proteomes" id="UP000322234"/>
    </source>
</evidence>